<proteinExistence type="predicted"/>
<dbReference type="Proteomes" id="UP001189429">
    <property type="component" value="Unassembled WGS sequence"/>
</dbReference>
<dbReference type="EMBL" id="CAUYUJ010015637">
    <property type="protein sequence ID" value="CAK0856450.1"/>
    <property type="molecule type" value="Genomic_DNA"/>
</dbReference>
<accession>A0ABN9UAW7</accession>
<protein>
    <submittedName>
        <fullName evidence="2">Uncharacterized protein</fullName>
    </submittedName>
</protein>
<feature type="compositionally biased region" description="Basic residues" evidence="1">
    <location>
        <begin position="38"/>
        <end position="62"/>
    </location>
</feature>
<evidence type="ECO:0000256" key="1">
    <source>
        <dbReference type="SAM" id="MobiDB-lite"/>
    </source>
</evidence>
<organism evidence="2 3">
    <name type="scientific">Prorocentrum cordatum</name>
    <dbReference type="NCBI Taxonomy" id="2364126"/>
    <lineage>
        <taxon>Eukaryota</taxon>
        <taxon>Sar</taxon>
        <taxon>Alveolata</taxon>
        <taxon>Dinophyceae</taxon>
        <taxon>Prorocentrales</taxon>
        <taxon>Prorocentraceae</taxon>
        <taxon>Prorocentrum</taxon>
    </lineage>
</organism>
<reference evidence="2" key="1">
    <citation type="submission" date="2023-10" db="EMBL/GenBank/DDBJ databases">
        <authorList>
            <person name="Chen Y."/>
            <person name="Shah S."/>
            <person name="Dougan E. K."/>
            <person name="Thang M."/>
            <person name="Chan C."/>
        </authorList>
    </citation>
    <scope>NUCLEOTIDE SEQUENCE [LARGE SCALE GENOMIC DNA]</scope>
</reference>
<evidence type="ECO:0000313" key="3">
    <source>
        <dbReference type="Proteomes" id="UP001189429"/>
    </source>
</evidence>
<feature type="region of interest" description="Disordered" evidence="1">
    <location>
        <begin position="1"/>
        <end position="66"/>
    </location>
</feature>
<comment type="caution">
    <text evidence="2">The sequence shown here is derived from an EMBL/GenBank/DDBJ whole genome shotgun (WGS) entry which is preliminary data.</text>
</comment>
<keyword evidence="3" id="KW-1185">Reference proteome</keyword>
<gene>
    <name evidence="2" type="ORF">PCOR1329_LOCUS46843</name>
</gene>
<sequence>MGPSSVGADEDDDGSGQVDDVELVRRLSRPATGAHEVRRVRPKLTVRPGRSPHPKGTRRSSKGFRAPRQATFAHAAAAANAVDSLVTNSVGGVDVPACEAALEELRAACEGLAGAFATAPPATDTARETPPVQAALDASAAEIG</sequence>
<name>A0ABN9UAW7_9DINO</name>
<evidence type="ECO:0000313" key="2">
    <source>
        <dbReference type="EMBL" id="CAK0856450.1"/>
    </source>
</evidence>